<feature type="domain" description="N-acetylmuramoyl-L-alanine amidase" evidence="3">
    <location>
        <begin position="28"/>
        <end position="156"/>
    </location>
</feature>
<dbReference type="InterPro" id="IPR036365">
    <property type="entry name" value="PGBD-like_sf"/>
</dbReference>
<name>A0A4P6PZ08_9ACTN</name>
<sequence>MPAPTHLVWRSDLGWDPYSPADYADPDQGLVIHYDSTDQRLARRGHQACIEYWNWCRDFHVHTRGWDDVGYSWFPCPHGYVLEGRGLFRYQAAQGTTAGNSQYYSATLACGPDDEIPEAQIEAVRELRQWLMEPDTSIAGRVLGHKDFTETSCPGDRAYRLVRAGTFRRPPGSAIPDLGSGGGGGARPRREKEVVEPGQDPPYAFPLKRGHWFGPPSSDDRNHSGYYWPDDRPHIREYQQHLADRGWRISVDGRHGPKTARVVEEFQAQARAEGHTAVGPADGLVGRRTWPWIWRKPVTRYT</sequence>
<dbReference type="Gene3D" id="3.40.80.10">
    <property type="entry name" value="Peptidoglycan recognition protein-like"/>
    <property type="match status" value="1"/>
</dbReference>
<evidence type="ECO:0000256" key="1">
    <source>
        <dbReference type="SAM" id="MobiDB-lite"/>
    </source>
</evidence>
<dbReference type="InterPro" id="IPR002502">
    <property type="entry name" value="Amidase_domain"/>
</dbReference>
<evidence type="ECO:0000313" key="5">
    <source>
        <dbReference type="Proteomes" id="UP000292235"/>
    </source>
</evidence>
<dbReference type="SUPFAM" id="SSF55846">
    <property type="entry name" value="N-acetylmuramoyl-L-alanine amidase-like"/>
    <property type="match status" value="1"/>
</dbReference>
<dbReference type="OrthoDB" id="514320at2"/>
<dbReference type="GO" id="GO:0008745">
    <property type="term" value="F:N-acetylmuramoyl-L-alanine amidase activity"/>
    <property type="evidence" value="ECO:0007669"/>
    <property type="project" value="InterPro"/>
</dbReference>
<protein>
    <submittedName>
        <fullName evidence="4">N-acetylmuramoyl-L-alanine amidase</fullName>
    </submittedName>
</protein>
<dbReference type="Gene3D" id="1.10.101.10">
    <property type="entry name" value="PGBD-like superfamily/PGBD"/>
    <property type="match status" value="1"/>
</dbReference>
<evidence type="ECO:0000259" key="2">
    <source>
        <dbReference type="Pfam" id="PF01471"/>
    </source>
</evidence>
<organism evidence="4 5">
    <name type="scientific">Streptomonospora litoralis</name>
    <dbReference type="NCBI Taxonomy" id="2498135"/>
    <lineage>
        <taxon>Bacteria</taxon>
        <taxon>Bacillati</taxon>
        <taxon>Actinomycetota</taxon>
        <taxon>Actinomycetes</taxon>
        <taxon>Streptosporangiales</taxon>
        <taxon>Nocardiopsidaceae</taxon>
        <taxon>Streptomonospora</taxon>
    </lineage>
</organism>
<dbReference type="SUPFAM" id="SSF47090">
    <property type="entry name" value="PGBD-like"/>
    <property type="match status" value="1"/>
</dbReference>
<feature type="region of interest" description="Disordered" evidence="1">
    <location>
        <begin position="170"/>
        <end position="208"/>
    </location>
</feature>
<evidence type="ECO:0000259" key="3">
    <source>
        <dbReference type="Pfam" id="PF01510"/>
    </source>
</evidence>
<dbReference type="InterPro" id="IPR015510">
    <property type="entry name" value="PGRP"/>
</dbReference>
<dbReference type="InterPro" id="IPR002477">
    <property type="entry name" value="Peptidoglycan-bd-like"/>
</dbReference>
<dbReference type="RefSeq" id="WP_131097785.1">
    <property type="nucleotide sequence ID" value="NZ_CP036455.1"/>
</dbReference>
<dbReference type="Proteomes" id="UP000292235">
    <property type="component" value="Chromosome"/>
</dbReference>
<proteinExistence type="predicted"/>
<evidence type="ECO:0000313" key="4">
    <source>
        <dbReference type="EMBL" id="QBI53415.1"/>
    </source>
</evidence>
<dbReference type="Pfam" id="PF01510">
    <property type="entry name" value="Amidase_2"/>
    <property type="match status" value="1"/>
</dbReference>
<dbReference type="CDD" id="cd06583">
    <property type="entry name" value="PGRP"/>
    <property type="match status" value="1"/>
</dbReference>
<dbReference type="AlphaFoldDB" id="A0A4P6PZ08"/>
<keyword evidence="5" id="KW-1185">Reference proteome</keyword>
<dbReference type="PANTHER" id="PTHR11022:SF41">
    <property type="entry name" value="PEPTIDOGLYCAN-RECOGNITION PROTEIN LC-RELATED"/>
    <property type="match status" value="1"/>
</dbReference>
<dbReference type="GO" id="GO:0009253">
    <property type="term" value="P:peptidoglycan catabolic process"/>
    <property type="evidence" value="ECO:0007669"/>
    <property type="project" value="InterPro"/>
</dbReference>
<gene>
    <name evidence="4" type="ORF">EKD16_08105</name>
</gene>
<accession>A0A4P6PZ08</accession>
<dbReference type="KEGG" id="strr:EKD16_08105"/>
<dbReference type="InterPro" id="IPR036505">
    <property type="entry name" value="Amidase/PGRP_sf"/>
</dbReference>
<feature type="domain" description="Peptidoglycan binding-like" evidence="2">
    <location>
        <begin position="233"/>
        <end position="271"/>
    </location>
</feature>
<dbReference type="PANTHER" id="PTHR11022">
    <property type="entry name" value="PEPTIDOGLYCAN RECOGNITION PROTEIN"/>
    <property type="match status" value="1"/>
</dbReference>
<dbReference type="EMBL" id="CP036455">
    <property type="protein sequence ID" value="QBI53415.1"/>
    <property type="molecule type" value="Genomic_DNA"/>
</dbReference>
<dbReference type="Pfam" id="PF01471">
    <property type="entry name" value="PG_binding_1"/>
    <property type="match status" value="1"/>
</dbReference>
<reference evidence="4 5" key="1">
    <citation type="submission" date="2019-02" db="EMBL/GenBank/DDBJ databases">
        <authorList>
            <person name="Khodamoradi S."/>
            <person name="Hahnke R.L."/>
            <person name="Kaempfer P."/>
            <person name="Schumann P."/>
            <person name="Rohde M."/>
            <person name="Steinert M."/>
            <person name="Luzhetskyy A."/>
            <person name="Wink J."/>
            <person name="Ruckert C."/>
        </authorList>
    </citation>
    <scope>NUCLEOTIDE SEQUENCE [LARGE SCALE GENOMIC DNA]</scope>
    <source>
        <strain evidence="4 5">M2</strain>
    </source>
</reference>
<dbReference type="InterPro" id="IPR036366">
    <property type="entry name" value="PGBDSf"/>
</dbReference>